<sequence length="62" mass="6831">MPSDDQITGRCPHDACEHMFVAASVEQVGAHFLGHTPFDANADFVGEAAIRMMDLRREIDAE</sequence>
<dbReference type="RefSeq" id="WP_138655733.1">
    <property type="nucleotide sequence ID" value="NZ_CP040639.1"/>
</dbReference>
<accession>A0A4P9TJX2</accession>
<evidence type="ECO:0000313" key="1">
    <source>
        <dbReference type="EMBL" id="QCW05276.1"/>
    </source>
</evidence>
<keyword evidence="2" id="KW-1185">Reference proteome</keyword>
<protein>
    <submittedName>
        <fullName evidence="1">Uncharacterized protein</fullName>
    </submittedName>
</protein>
<dbReference type="KEGG" id="npl:FGF80_18710"/>
<geneLocation type="plasmid" evidence="2">
    <name>pnpa70</name>
</geneLocation>
<dbReference type="EMBL" id="CP040639">
    <property type="protein sequence ID" value="QCW05276.1"/>
    <property type="molecule type" value="Genomic_DNA"/>
</dbReference>
<reference evidence="2" key="1">
    <citation type="submission" date="2019-05" db="EMBL/GenBank/DDBJ databases">
        <title>Complete Genome Sequence and Methylation Pattern of the Halophilic Archaeon Natrinema pallidum BOL6-1.</title>
        <authorList>
            <person name="DasSarma P."/>
            <person name="DasSarma B.P."/>
            <person name="DasSarma S.L."/>
            <person name="Martinez F.L."/>
            <person name="Guzman D."/>
            <person name="Roberts R.J."/>
            <person name="DasSarma S."/>
        </authorList>
    </citation>
    <scope>NUCLEOTIDE SEQUENCE [LARGE SCALE GENOMIC DNA]</scope>
    <source>
        <strain evidence="2">BOL6-1</strain>
        <plasmid evidence="2">pnpa70</plasmid>
    </source>
</reference>
<dbReference type="AlphaFoldDB" id="A0A4P9TJX2"/>
<keyword evidence="1" id="KW-0614">Plasmid</keyword>
<organism evidence="1 2">
    <name type="scientific">Natrinema pallidum</name>
    <dbReference type="NCBI Taxonomy" id="69527"/>
    <lineage>
        <taxon>Archaea</taxon>
        <taxon>Methanobacteriati</taxon>
        <taxon>Methanobacteriota</taxon>
        <taxon>Stenosarchaea group</taxon>
        <taxon>Halobacteria</taxon>
        <taxon>Halobacteriales</taxon>
        <taxon>Natrialbaceae</taxon>
        <taxon>Natrinema</taxon>
    </lineage>
</organism>
<name>A0A4P9TJX2_9EURY</name>
<dbReference type="Proteomes" id="UP000307562">
    <property type="component" value="Plasmid pNPA70"/>
</dbReference>
<evidence type="ECO:0000313" key="2">
    <source>
        <dbReference type="Proteomes" id="UP000307562"/>
    </source>
</evidence>
<gene>
    <name evidence="1" type="ORF">FGF80_18710</name>
</gene>
<proteinExistence type="predicted"/>
<dbReference type="GeneID" id="96158172"/>